<dbReference type="STRING" id="42155.A0A0R3Q6L1"/>
<accession>A0A0R3Q6L1</accession>
<sequence length="88" mass="9829">MSATSAAAKFANLHDQRQSKENKSQSSVVEADSSSSVPNNSINSIDHTAYYIDIQLSIFKLLLISEENNDYVRYTRNIEVEASSKPLF</sequence>
<reference evidence="2" key="1">
    <citation type="submission" date="2017-02" db="UniProtKB">
        <authorList>
            <consortium name="WormBaseParasite"/>
        </authorList>
    </citation>
    <scope>IDENTIFICATION</scope>
</reference>
<dbReference type="AlphaFoldDB" id="A0A0R3Q6L1"/>
<name>A0A0R3Q6L1_9BILA</name>
<evidence type="ECO:0000256" key="1">
    <source>
        <dbReference type="SAM" id="MobiDB-lite"/>
    </source>
</evidence>
<dbReference type="WBParaSite" id="BTMF_0000196501-mRNA-1">
    <property type="protein sequence ID" value="BTMF_0000196501-mRNA-1"/>
    <property type="gene ID" value="BTMF_0000196501"/>
</dbReference>
<organism evidence="2">
    <name type="scientific">Brugia timori</name>
    <dbReference type="NCBI Taxonomy" id="42155"/>
    <lineage>
        <taxon>Eukaryota</taxon>
        <taxon>Metazoa</taxon>
        <taxon>Ecdysozoa</taxon>
        <taxon>Nematoda</taxon>
        <taxon>Chromadorea</taxon>
        <taxon>Rhabditida</taxon>
        <taxon>Spirurina</taxon>
        <taxon>Spiruromorpha</taxon>
        <taxon>Filarioidea</taxon>
        <taxon>Onchocercidae</taxon>
        <taxon>Brugia</taxon>
    </lineage>
</organism>
<feature type="region of interest" description="Disordered" evidence="1">
    <location>
        <begin position="1"/>
        <end position="43"/>
    </location>
</feature>
<proteinExistence type="predicted"/>
<feature type="compositionally biased region" description="Basic and acidic residues" evidence="1">
    <location>
        <begin position="12"/>
        <end position="23"/>
    </location>
</feature>
<feature type="compositionally biased region" description="Low complexity" evidence="1">
    <location>
        <begin position="24"/>
        <end position="43"/>
    </location>
</feature>
<protein>
    <submittedName>
        <fullName evidence="2">Uncharacterized protein</fullName>
    </submittedName>
</protein>
<evidence type="ECO:0000313" key="2">
    <source>
        <dbReference type="WBParaSite" id="BTMF_0000196501-mRNA-1"/>
    </source>
</evidence>